<organism evidence="2 3">
    <name type="scientific">Pseudohoeflea suaedae</name>
    <dbReference type="NCBI Taxonomy" id="877384"/>
    <lineage>
        <taxon>Bacteria</taxon>
        <taxon>Pseudomonadati</taxon>
        <taxon>Pseudomonadota</taxon>
        <taxon>Alphaproteobacteria</taxon>
        <taxon>Hyphomicrobiales</taxon>
        <taxon>Rhizobiaceae</taxon>
        <taxon>Pseudohoeflea</taxon>
    </lineage>
</organism>
<dbReference type="GO" id="GO:0016740">
    <property type="term" value="F:transferase activity"/>
    <property type="evidence" value="ECO:0007669"/>
    <property type="project" value="UniProtKB-KW"/>
</dbReference>
<dbReference type="SUPFAM" id="SSF53448">
    <property type="entry name" value="Nucleotide-diphospho-sugar transferases"/>
    <property type="match status" value="1"/>
</dbReference>
<name>A0A4R5PNX0_9HYPH</name>
<dbReference type="OrthoDB" id="5291101at2"/>
<dbReference type="InterPro" id="IPR001173">
    <property type="entry name" value="Glyco_trans_2-like"/>
</dbReference>
<accession>A0A4R5PNX0</accession>
<protein>
    <submittedName>
        <fullName evidence="2">Glycosyltransferase</fullName>
    </submittedName>
</protein>
<evidence type="ECO:0000313" key="2">
    <source>
        <dbReference type="EMBL" id="TDH38331.1"/>
    </source>
</evidence>
<dbReference type="CDD" id="cd00761">
    <property type="entry name" value="Glyco_tranf_GTA_type"/>
    <property type="match status" value="1"/>
</dbReference>
<reference evidence="2 3" key="1">
    <citation type="journal article" date="2013" name="Int. J. Syst. Evol. Microbiol.">
        <title>Hoeflea suaedae sp. nov., an endophytic bacterium isolated from the root of the halophyte Suaeda maritima.</title>
        <authorList>
            <person name="Chung E.J."/>
            <person name="Park J.A."/>
            <person name="Pramanik P."/>
            <person name="Bibi F."/>
            <person name="Jeon C.O."/>
            <person name="Chung Y.R."/>
        </authorList>
    </citation>
    <scope>NUCLEOTIDE SEQUENCE [LARGE SCALE GENOMIC DNA]</scope>
    <source>
        <strain evidence="2 3">YC6898</strain>
    </source>
</reference>
<dbReference type="Proteomes" id="UP000295131">
    <property type="component" value="Unassembled WGS sequence"/>
</dbReference>
<dbReference type="AlphaFoldDB" id="A0A4R5PNX0"/>
<dbReference type="EMBL" id="SMSI01000001">
    <property type="protein sequence ID" value="TDH38331.1"/>
    <property type="molecule type" value="Genomic_DNA"/>
</dbReference>
<dbReference type="RefSeq" id="WP_133283166.1">
    <property type="nucleotide sequence ID" value="NZ_SMSI01000001.1"/>
</dbReference>
<evidence type="ECO:0000313" key="3">
    <source>
        <dbReference type="Proteomes" id="UP000295131"/>
    </source>
</evidence>
<dbReference type="InterPro" id="IPR029044">
    <property type="entry name" value="Nucleotide-diphossugar_trans"/>
</dbReference>
<keyword evidence="2" id="KW-0808">Transferase</keyword>
<gene>
    <name evidence="2" type="ORF">E2A64_04240</name>
</gene>
<dbReference type="Pfam" id="PF00535">
    <property type="entry name" value="Glycos_transf_2"/>
    <property type="match status" value="1"/>
</dbReference>
<comment type="caution">
    <text evidence="2">The sequence shown here is derived from an EMBL/GenBank/DDBJ whole genome shotgun (WGS) entry which is preliminary data.</text>
</comment>
<dbReference type="Gene3D" id="3.90.550.10">
    <property type="entry name" value="Spore Coat Polysaccharide Biosynthesis Protein SpsA, Chain A"/>
    <property type="match status" value="1"/>
</dbReference>
<proteinExistence type="predicted"/>
<keyword evidence="3" id="KW-1185">Reference proteome</keyword>
<feature type="domain" description="Glycosyltransferase 2-like" evidence="1">
    <location>
        <begin position="5"/>
        <end position="178"/>
    </location>
</feature>
<sequence>MTILSICIPTRNRQAYAIDAARHMLKSERDDFEIVIGDNSDDPRPISAFVAEAADSRLKMIPPADRPLTMLENWERIVPETSGEWITYIGDDDYVDPELCEIIRVATARVETVDSISWGRAYYTWPDARAEREITTLPTSSHLHGLEKKDLMKRMFFWDQATDRPGCPFGIYHGTIRRSLLEQIRETFSGRYFEHGNLDYDNICKVVMLARNFVLWERPLSVFGTCRASNTMALRDRSLAAERSAQFLAENAEGFYADGFPFPADLGITASIGHTIERFKQKYGIELSGWEDNFIAACAKDCETTVDRDQFDARKSAYGEAIAEWRGKDALKSFRPEFKWRPEVPRYVGLHEDKLYIDMGMGDTGSAGEYYEMIDGMLFPVHLLEGRLK</sequence>
<evidence type="ECO:0000259" key="1">
    <source>
        <dbReference type="Pfam" id="PF00535"/>
    </source>
</evidence>